<proteinExistence type="predicted"/>
<accession>A0AB33KCY0</accession>
<dbReference type="RefSeq" id="WP_405929527.1">
    <property type="nucleotide sequence ID" value="NZ_AP035884.1"/>
</dbReference>
<dbReference type="KEGG" id="stcm:SCMC78_14060"/>
<organism evidence="5">
    <name type="scientific">Streptomyces sp. CMC78</name>
    <dbReference type="NCBI Taxonomy" id="3231512"/>
    <lineage>
        <taxon>Bacteria</taxon>
        <taxon>Bacillati</taxon>
        <taxon>Actinomycetota</taxon>
        <taxon>Actinomycetes</taxon>
        <taxon>Kitasatosporales</taxon>
        <taxon>Streptomycetaceae</taxon>
        <taxon>Streptomyces</taxon>
    </lineage>
</organism>
<dbReference type="EMBL" id="AP035884">
    <property type="protein sequence ID" value="BFP51599.1"/>
    <property type="molecule type" value="Genomic_DNA"/>
</dbReference>
<evidence type="ECO:0000256" key="1">
    <source>
        <dbReference type="ARBA" id="ARBA00023002"/>
    </source>
</evidence>
<protein>
    <submittedName>
        <fullName evidence="5">NAD(P)/FAD-dependent oxidoreductase</fullName>
    </submittedName>
</protein>
<feature type="region of interest" description="Disordered" evidence="2">
    <location>
        <begin position="491"/>
        <end position="519"/>
    </location>
</feature>
<feature type="domain" description="BFD-like [2Fe-2S]-binding" evidence="3">
    <location>
        <begin position="418"/>
        <end position="469"/>
    </location>
</feature>
<evidence type="ECO:0000259" key="3">
    <source>
        <dbReference type="Pfam" id="PF04324"/>
    </source>
</evidence>
<dbReference type="InterPro" id="IPR017224">
    <property type="entry name" value="Opine_Oxase_asu/HCN_bsu"/>
</dbReference>
<dbReference type="PANTHER" id="PTHR42949:SF3">
    <property type="entry name" value="ANAEROBIC GLYCEROL-3-PHOSPHATE DEHYDROGENASE SUBUNIT B"/>
    <property type="match status" value="1"/>
</dbReference>
<name>A0AB33KCY0_9ACTN</name>
<dbReference type="InterPro" id="IPR007419">
    <property type="entry name" value="BFD-like_2Fe2S-bd_dom"/>
</dbReference>
<dbReference type="Pfam" id="PF04324">
    <property type="entry name" value="Fer2_BFD"/>
    <property type="match status" value="1"/>
</dbReference>
<reference evidence="5" key="1">
    <citation type="submission" date="2024-07" db="EMBL/GenBank/DDBJ databases">
        <title>Complete genome sequences of cellulolytic bacteria, Kitasatospora sp. CMC57 and Streptomyces sp. CMC78, isolated from Japanese agricultural soil.</title>
        <authorList>
            <person name="Hashimoto T."/>
            <person name="Ito M."/>
            <person name="Iwamoto M."/>
            <person name="Fukahori D."/>
            <person name="Shoda T."/>
            <person name="Sakoda M."/>
            <person name="Morohoshi T."/>
            <person name="Mitsuboshi M."/>
            <person name="Nishizawa T."/>
        </authorList>
    </citation>
    <scope>NUCLEOTIDE SEQUENCE</scope>
    <source>
        <strain evidence="5">CMC78</strain>
    </source>
</reference>
<dbReference type="InterPro" id="IPR041854">
    <property type="entry name" value="BFD-like_2Fe2S-bd_dom_sf"/>
</dbReference>
<feature type="compositionally biased region" description="Low complexity" evidence="2">
    <location>
        <begin position="505"/>
        <end position="519"/>
    </location>
</feature>
<evidence type="ECO:0000259" key="4">
    <source>
        <dbReference type="Pfam" id="PF07992"/>
    </source>
</evidence>
<dbReference type="AlphaFoldDB" id="A0AB33KCY0"/>
<dbReference type="PANTHER" id="PTHR42949">
    <property type="entry name" value="ANAEROBIC GLYCEROL-3-PHOSPHATE DEHYDROGENASE SUBUNIT B"/>
    <property type="match status" value="1"/>
</dbReference>
<evidence type="ECO:0000313" key="5">
    <source>
        <dbReference type="EMBL" id="BFP51599.1"/>
    </source>
</evidence>
<dbReference type="InterPro" id="IPR036188">
    <property type="entry name" value="FAD/NAD-bd_sf"/>
</dbReference>
<dbReference type="PRINTS" id="PR00411">
    <property type="entry name" value="PNDRDTASEI"/>
</dbReference>
<dbReference type="GO" id="GO:0016491">
    <property type="term" value="F:oxidoreductase activity"/>
    <property type="evidence" value="ECO:0007669"/>
    <property type="project" value="UniProtKB-KW"/>
</dbReference>
<dbReference type="InterPro" id="IPR051691">
    <property type="entry name" value="Metab_Enz_Cyan_OpOx_G3PDH"/>
</dbReference>
<dbReference type="InterPro" id="IPR023753">
    <property type="entry name" value="FAD/NAD-binding_dom"/>
</dbReference>
<dbReference type="Gene3D" id="3.50.50.60">
    <property type="entry name" value="FAD/NAD(P)-binding domain"/>
    <property type="match status" value="2"/>
</dbReference>
<dbReference type="PIRSF" id="PIRSF037495">
    <property type="entry name" value="Opine_OX_OoxA/HcnB"/>
    <property type="match status" value="1"/>
</dbReference>
<keyword evidence="1" id="KW-0560">Oxidoreductase</keyword>
<gene>
    <name evidence="5" type="ORF">SCMC78_14060</name>
</gene>
<dbReference type="SUPFAM" id="SSF51905">
    <property type="entry name" value="FAD/NAD(P)-binding domain"/>
    <property type="match status" value="1"/>
</dbReference>
<dbReference type="Gene3D" id="1.10.10.1100">
    <property type="entry name" value="BFD-like [2Fe-2S]-binding domain"/>
    <property type="match status" value="1"/>
</dbReference>
<feature type="domain" description="FAD/NAD(P)-binding" evidence="4">
    <location>
        <begin position="15"/>
        <end position="357"/>
    </location>
</feature>
<sequence length="519" mass="53091">MSESGDLVVTGEPRDLVVVGAGPAGMAAAATALDGGLRVVLVDAGAALGGQFWRHPPTLAQPAVPTADLHHGLGVYRELCATLAAHERTGRLALLLNHPVWTTAREDDGFTVHAVDRSRAPEERTVVLRAPALLVATGAYDRQLPFPGWDLPGVLTAGGLQALLKGGGAVAGRRVVLGGTGPFLLPVAAALAARGAEVVAVCEAAAPSAWLRHPAALLRNPAKWAEAARYAGTLARHRIPVRTRTAIIDAEAGAGAGGQAGVGGGAEGRVACVRTASLDADGNPLPGTERRIAADTVGVGWGFVPQVDLLLPLGCDLADAGDGTMAAAVDDGQRTTVPGLYTAGETCGVGGAALAVSEGRVAAVSVLTDLSAPGLPNTRRLAAERRAVTRHRAFARAMARAHPLPPAWPAWLTDDTPVCRCEEVTAGAIRSARADDAAADHRQVKQLTRAGMGWCQGRMCGPAVHCLVARDQPYAPAERLIATPVTLGALADADASPPGPPLDPAPDLDLAFDPASDRT</sequence>
<dbReference type="CDD" id="cd19946">
    <property type="entry name" value="GlpA-like_Fer2_BFD-like"/>
    <property type="match status" value="1"/>
</dbReference>
<evidence type="ECO:0000256" key="2">
    <source>
        <dbReference type="SAM" id="MobiDB-lite"/>
    </source>
</evidence>
<dbReference type="PRINTS" id="PR00368">
    <property type="entry name" value="FADPNR"/>
</dbReference>
<dbReference type="Pfam" id="PF07992">
    <property type="entry name" value="Pyr_redox_2"/>
    <property type="match status" value="1"/>
</dbReference>